<feature type="region of interest" description="Disordered" evidence="1">
    <location>
        <begin position="1"/>
        <end position="24"/>
    </location>
</feature>
<sequence>MWRKRGKGTGGSHRGGCSPLLPCSRRRRMGGVAEELKHGFEAEELGKRLHEGHSEDRHRRARLMVVRRRRRQTGNKSERKRHHDARETANGRDRRRRRPTPLDLAGEDEAALVEARVDADLMDLEVLSTAALWRWWSGRLGGDDRWRWEVGVDGSGV</sequence>
<proteinExistence type="predicted"/>
<accession>A0AAX6F7L7</accession>
<dbReference type="Proteomes" id="UP001140949">
    <property type="component" value="Unassembled WGS sequence"/>
</dbReference>
<evidence type="ECO:0000313" key="2">
    <source>
        <dbReference type="EMBL" id="KAJ6812346.1"/>
    </source>
</evidence>
<dbReference type="EMBL" id="JANAVB010031216">
    <property type="protein sequence ID" value="KAJ6812346.1"/>
    <property type="molecule type" value="Genomic_DNA"/>
</dbReference>
<keyword evidence="3" id="KW-1185">Reference proteome</keyword>
<reference evidence="2" key="2">
    <citation type="submission" date="2023-04" db="EMBL/GenBank/DDBJ databases">
        <authorList>
            <person name="Bruccoleri R.E."/>
            <person name="Oakeley E.J."/>
            <person name="Faust A.-M."/>
            <person name="Dessus-Babus S."/>
            <person name="Altorfer M."/>
            <person name="Burckhardt D."/>
            <person name="Oertli M."/>
            <person name="Naumann U."/>
            <person name="Petersen F."/>
            <person name="Wong J."/>
        </authorList>
    </citation>
    <scope>NUCLEOTIDE SEQUENCE</scope>
    <source>
        <strain evidence="2">GSM-AAB239-AS_SAM_17_03QT</strain>
        <tissue evidence="2">Leaf</tissue>
    </source>
</reference>
<dbReference type="AlphaFoldDB" id="A0AAX6F7L7"/>
<gene>
    <name evidence="2" type="ORF">M6B38_149995</name>
</gene>
<feature type="compositionally biased region" description="Basic and acidic residues" evidence="1">
    <location>
        <begin position="47"/>
        <end position="58"/>
    </location>
</feature>
<name>A0AAX6F7L7_IRIPA</name>
<comment type="caution">
    <text evidence="2">The sequence shown here is derived from an EMBL/GenBank/DDBJ whole genome shotgun (WGS) entry which is preliminary data.</text>
</comment>
<evidence type="ECO:0000313" key="3">
    <source>
        <dbReference type="Proteomes" id="UP001140949"/>
    </source>
</evidence>
<feature type="region of interest" description="Disordered" evidence="1">
    <location>
        <begin position="47"/>
        <end position="105"/>
    </location>
</feature>
<feature type="compositionally biased region" description="Basic residues" evidence="1">
    <location>
        <begin position="59"/>
        <end position="83"/>
    </location>
</feature>
<reference evidence="2" key="1">
    <citation type="journal article" date="2023" name="GigaByte">
        <title>Genome assembly of the bearded iris, Iris pallida Lam.</title>
        <authorList>
            <person name="Bruccoleri R.E."/>
            <person name="Oakeley E.J."/>
            <person name="Faust A.M.E."/>
            <person name="Altorfer M."/>
            <person name="Dessus-Babus S."/>
            <person name="Burckhardt D."/>
            <person name="Oertli M."/>
            <person name="Naumann U."/>
            <person name="Petersen F."/>
            <person name="Wong J."/>
        </authorList>
    </citation>
    <scope>NUCLEOTIDE SEQUENCE</scope>
    <source>
        <strain evidence="2">GSM-AAB239-AS_SAM_17_03QT</strain>
    </source>
</reference>
<protein>
    <submittedName>
        <fullName evidence="2">Cytochrome P450 superfamily protein isoform X4</fullName>
    </submittedName>
</protein>
<organism evidence="2 3">
    <name type="scientific">Iris pallida</name>
    <name type="common">Sweet iris</name>
    <dbReference type="NCBI Taxonomy" id="29817"/>
    <lineage>
        <taxon>Eukaryota</taxon>
        <taxon>Viridiplantae</taxon>
        <taxon>Streptophyta</taxon>
        <taxon>Embryophyta</taxon>
        <taxon>Tracheophyta</taxon>
        <taxon>Spermatophyta</taxon>
        <taxon>Magnoliopsida</taxon>
        <taxon>Liliopsida</taxon>
        <taxon>Asparagales</taxon>
        <taxon>Iridaceae</taxon>
        <taxon>Iridoideae</taxon>
        <taxon>Irideae</taxon>
        <taxon>Iris</taxon>
    </lineage>
</organism>
<evidence type="ECO:0000256" key="1">
    <source>
        <dbReference type="SAM" id="MobiDB-lite"/>
    </source>
</evidence>